<keyword evidence="2" id="KW-1133">Transmembrane helix</keyword>
<keyword evidence="4" id="KW-1185">Reference proteome</keyword>
<dbReference type="InterPro" id="IPR051733">
    <property type="entry name" value="WD_repeat_DCAF13/WDSOF1"/>
</dbReference>
<accession>A0A2H3J538</accession>
<comment type="similarity">
    <text evidence="1">Belongs to the glycosyltransferase 32 family.</text>
</comment>
<dbReference type="InterPro" id="IPR029044">
    <property type="entry name" value="Nucleotide-diphossugar_trans"/>
</dbReference>
<feature type="transmembrane region" description="Helical" evidence="2">
    <location>
        <begin position="80"/>
        <end position="98"/>
    </location>
</feature>
<dbReference type="OrthoDB" id="108365at2759"/>
<dbReference type="Proteomes" id="UP000218811">
    <property type="component" value="Unassembled WGS sequence"/>
</dbReference>
<dbReference type="Gene3D" id="3.90.550.20">
    <property type="match status" value="1"/>
</dbReference>
<dbReference type="Pfam" id="PF04488">
    <property type="entry name" value="Gly_transf_sug"/>
    <property type="match status" value="1"/>
</dbReference>
<dbReference type="EMBL" id="KB467831">
    <property type="protein sequence ID" value="PCH33859.1"/>
    <property type="molecule type" value="Genomic_DNA"/>
</dbReference>
<dbReference type="PANTHER" id="PTHR22851:SF1">
    <property type="entry name" value="GLYCOSYLTRANSFERASE FAMILY 32 PROTEIN"/>
    <property type="match status" value="1"/>
</dbReference>
<proteinExistence type="inferred from homology"/>
<organism evidence="3 4">
    <name type="scientific">Wolfiporia cocos (strain MD-104)</name>
    <name type="common">Brown rot fungus</name>
    <dbReference type="NCBI Taxonomy" id="742152"/>
    <lineage>
        <taxon>Eukaryota</taxon>
        <taxon>Fungi</taxon>
        <taxon>Dikarya</taxon>
        <taxon>Basidiomycota</taxon>
        <taxon>Agaricomycotina</taxon>
        <taxon>Agaricomycetes</taxon>
        <taxon>Polyporales</taxon>
        <taxon>Phaeolaceae</taxon>
        <taxon>Wolfiporia</taxon>
    </lineage>
</organism>
<dbReference type="GO" id="GO:0032040">
    <property type="term" value="C:small-subunit processome"/>
    <property type="evidence" value="ECO:0007669"/>
    <property type="project" value="TreeGrafter"/>
</dbReference>
<dbReference type="AlphaFoldDB" id="A0A2H3J538"/>
<sequence length="751" mass="85817">MASSVYFPPNGNGYGGNGYGLPTHSSAVREKWQRHHPTSSWIIPLSVPIPGVRTRRLRIMAPNPARLHQFSVTRFGRRRGPVLLCLSILATVFTVFALHKRFATQEKAWPTFPSVGDPPTLVYRPEDLQRIWEWEIVAGHYPSSRKIPRQIGFTTPPANPALPAKKSANIPSRYRAPTVQNTLGNGSKRVYLDLQAKYPNAAYPPRPVPGSVADMDVIMDHCDFTTGKYVRDCLEILRTGGGLDNQARVRRGKMDDWKYIYVEDGASDNITEPDAMHKPNYALKTQGKADISTDFSKRRGVDWEAPLHLPAPPKYRPYKDQPVPCDDENPRLFHMFWTGPFTDKPYLALLSFLFTQNLGLHLGDDHLDPSICRPKFWLWINPGPAAAVPNPNAVRDMYNDLKSNPWASPFLHPRFKDVIQFKLWNTTEQLDGVPELKDEWRALRDSLFNSGGYVEKVPVNEQVNVVEEETNEADGEGGTRAVTTTANKYANDEDDKVNRVGSKSASSYDRLSVILSDMARFVLCHRFGGIYLDADTIFLRDWEELWGWRGAFAYRWSRLEKYNTAVLRMNKNSALGTFLFRTALKNNLDFHPMTISRYTKDAYLEGLLLRLPDALFDSAWLNTENFQRDRPPQPYLPEFAQFFDTPRDTSAAPAALGFDGFFKGAYSYHFHNFWWKPFDSARNWPDLGERFINGERIARAAAAASNPNAEVEEDLVAYDKQDLDWATVLKRTFEAYIRGERPNMYGEWLRW</sequence>
<evidence type="ECO:0008006" key="5">
    <source>
        <dbReference type="Google" id="ProtNLM"/>
    </source>
</evidence>
<reference evidence="3 4" key="1">
    <citation type="journal article" date="2012" name="Science">
        <title>The Paleozoic origin of enzymatic lignin decomposition reconstructed from 31 fungal genomes.</title>
        <authorList>
            <person name="Floudas D."/>
            <person name="Binder M."/>
            <person name="Riley R."/>
            <person name="Barry K."/>
            <person name="Blanchette R.A."/>
            <person name="Henrissat B."/>
            <person name="Martinez A.T."/>
            <person name="Otillar R."/>
            <person name="Spatafora J.W."/>
            <person name="Yadav J.S."/>
            <person name="Aerts A."/>
            <person name="Benoit I."/>
            <person name="Boyd A."/>
            <person name="Carlson A."/>
            <person name="Copeland A."/>
            <person name="Coutinho P.M."/>
            <person name="de Vries R.P."/>
            <person name="Ferreira P."/>
            <person name="Findley K."/>
            <person name="Foster B."/>
            <person name="Gaskell J."/>
            <person name="Glotzer D."/>
            <person name="Gorecki P."/>
            <person name="Heitman J."/>
            <person name="Hesse C."/>
            <person name="Hori C."/>
            <person name="Igarashi K."/>
            <person name="Jurgens J.A."/>
            <person name="Kallen N."/>
            <person name="Kersten P."/>
            <person name="Kohler A."/>
            <person name="Kuees U."/>
            <person name="Kumar T.K.A."/>
            <person name="Kuo A."/>
            <person name="LaButti K."/>
            <person name="Larrondo L.F."/>
            <person name="Lindquist E."/>
            <person name="Ling A."/>
            <person name="Lombard V."/>
            <person name="Lucas S."/>
            <person name="Lundell T."/>
            <person name="Martin R."/>
            <person name="McLaughlin D.J."/>
            <person name="Morgenstern I."/>
            <person name="Morin E."/>
            <person name="Murat C."/>
            <person name="Nagy L.G."/>
            <person name="Nolan M."/>
            <person name="Ohm R.A."/>
            <person name="Patyshakuliyeva A."/>
            <person name="Rokas A."/>
            <person name="Ruiz-Duenas F.J."/>
            <person name="Sabat G."/>
            <person name="Salamov A."/>
            <person name="Samejima M."/>
            <person name="Schmutz J."/>
            <person name="Slot J.C."/>
            <person name="St John F."/>
            <person name="Stenlid J."/>
            <person name="Sun H."/>
            <person name="Sun S."/>
            <person name="Syed K."/>
            <person name="Tsang A."/>
            <person name="Wiebenga A."/>
            <person name="Young D."/>
            <person name="Pisabarro A."/>
            <person name="Eastwood D.C."/>
            <person name="Martin F."/>
            <person name="Cullen D."/>
            <person name="Grigoriev I.V."/>
            <person name="Hibbett D.S."/>
        </authorList>
    </citation>
    <scope>NUCLEOTIDE SEQUENCE [LARGE SCALE GENOMIC DNA]</scope>
    <source>
        <strain evidence="3 4">MD-104</strain>
    </source>
</reference>
<dbReference type="PANTHER" id="PTHR22851">
    <property type="entry name" value="U3 SMALL NUCLEOLAR RNA U3 SNORNA ASSOCIATED PROTEIN"/>
    <property type="match status" value="1"/>
</dbReference>
<dbReference type="OMA" id="ICRPKFW"/>
<evidence type="ECO:0000256" key="2">
    <source>
        <dbReference type="SAM" id="Phobius"/>
    </source>
</evidence>
<evidence type="ECO:0000313" key="3">
    <source>
        <dbReference type="EMBL" id="PCH33859.1"/>
    </source>
</evidence>
<name>A0A2H3J538_WOLCO</name>
<dbReference type="InterPro" id="IPR007577">
    <property type="entry name" value="GlycoTrfase_DXD_sugar-bd_CS"/>
</dbReference>
<dbReference type="STRING" id="742152.A0A2H3J538"/>
<evidence type="ECO:0000256" key="1">
    <source>
        <dbReference type="ARBA" id="ARBA00009003"/>
    </source>
</evidence>
<gene>
    <name evidence="3" type="ORF">WOLCODRAFT_94341</name>
</gene>
<protein>
    <recommendedName>
        <fullName evidence="5">Glycosyltransferase family 32 protein</fullName>
    </recommendedName>
</protein>
<evidence type="ECO:0000313" key="4">
    <source>
        <dbReference type="Proteomes" id="UP000218811"/>
    </source>
</evidence>
<dbReference type="GO" id="GO:0000462">
    <property type="term" value="P:maturation of SSU-rRNA from tricistronic rRNA transcript (SSU-rRNA, 5.8S rRNA, LSU-rRNA)"/>
    <property type="evidence" value="ECO:0007669"/>
    <property type="project" value="TreeGrafter"/>
</dbReference>
<dbReference type="SUPFAM" id="SSF53448">
    <property type="entry name" value="Nucleotide-diphospho-sugar transferases"/>
    <property type="match status" value="1"/>
</dbReference>
<keyword evidence="2" id="KW-0472">Membrane</keyword>
<keyword evidence="2" id="KW-0812">Transmembrane</keyword>